<dbReference type="Proteomes" id="UP001205311">
    <property type="component" value="Unassembled WGS sequence"/>
</dbReference>
<evidence type="ECO:0000313" key="3">
    <source>
        <dbReference type="EMBL" id="MCP2259041.1"/>
    </source>
</evidence>
<reference evidence="3 4" key="1">
    <citation type="submission" date="2022-06" db="EMBL/GenBank/DDBJ databases">
        <title>Genomic Encyclopedia of Archaeal and Bacterial Type Strains, Phase II (KMG-II): from individual species to whole genera.</title>
        <authorList>
            <person name="Goeker M."/>
        </authorList>
    </citation>
    <scope>NUCLEOTIDE SEQUENCE [LARGE SCALE GENOMIC DNA]</scope>
    <source>
        <strain evidence="3 4">DSM 40477</strain>
    </source>
</reference>
<evidence type="ECO:0000259" key="2">
    <source>
        <dbReference type="Pfam" id="PF00501"/>
    </source>
</evidence>
<dbReference type="Pfam" id="PF00501">
    <property type="entry name" value="AMP-binding"/>
    <property type="match status" value="1"/>
</dbReference>
<dbReference type="Gene3D" id="3.40.50.12780">
    <property type="entry name" value="N-terminal domain of ligase-like"/>
    <property type="match status" value="1"/>
</dbReference>
<comment type="caution">
    <text evidence="3">The sequence shown here is derived from an EMBL/GenBank/DDBJ whole genome shotgun (WGS) entry which is preliminary data.</text>
</comment>
<evidence type="ECO:0000256" key="1">
    <source>
        <dbReference type="SAM" id="MobiDB-lite"/>
    </source>
</evidence>
<evidence type="ECO:0000313" key="4">
    <source>
        <dbReference type="Proteomes" id="UP001205311"/>
    </source>
</evidence>
<dbReference type="GO" id="GO:0016874">
    <property type="term" value="F:ligase activity"/>
    <property type="evidence" value="ECO:0007669"/>
    <property type="project" value="UniProtKB-KW"/>
</dbReference>
<dbReference type="InterPro" id="IPR050237">
    <property type="entry name" value="ATP-dep_AMP-bd_enzyme"/>
</dbReference>
<organism evidence="3 4">
    <name type="scientific">Streptoalloteichus tenebrarius (strain ATCC 17920 / DSM 40477 / JCM 4838 / CBS 697.72 / NBRC 16177 / NCIMB 11028 / NRRL B-12390 / A12253. 1 / ISP 5477)</name>
    <name type="common">Streptomyces tenebrarius</name>
    <dbReference type="NCBI Taxonomy" id="1933"/>
    <lineage>
        <taxon>Bacteria</taxon>
        <taxon>Bacillati</taxon>
        <taxon>Actinomycetota</taxon>
        <taxon>Actinomycetes</taxon>
        <taxon>Pseudonocardiales</taxon>
        <taxon>Pseudonocardiaceae</taxon>
        <taxon>Streptoalloteichus</taxon>
    </lineage>
</organism>
<dbReference type="InterPro" id="IPR000873">
    <property type="entry name" value="AMP-dep_synth/lig_dom"/>
</dbReference>
<protein>
    <submittedName>
        <fullName evidence="3">Acyl-CoA synthetase (AMP-forming)/AMP-acid ligase II</fullName>
    </submittedName>
</protein>
<dbReference type="Gene3D" id="3.30.300.30">
    <property type="match status" value="1"/>
</dbReference>
<accession>A0ABT1HU68</accession>
<proteinExistence type="predicted"/>
<sequence>MMSRLIGVRSGRSGRQVERDALRVAAALRSLGVAAGDRVLFSSDNHEEYLTVVLAAAHLDTSLFLVDHRRTVAEKQRLAERARVRWTISDSQADVEAGIGGTILPLDALAPADCPRPLADGLSWDAWRRRPDAMLLSSSGSTGEPKIIAKSGRAFLDNLERTRKLMGYTEGDVLLPILPFSHQYGLSIAVLAWISGASLVVGPYRRLDQVAEVAGSAEATITDATPATYRSLLNLLDYRPALRECFRAVRMWCTGGAPLDRALARRFRAELGAPVLDGYGSSEAGNVAFATPDNPVACGRLLDGVRVAIRDERGEDVLPGQVGELWLDTPDLMSGYLDDAGELTPTAPGEYPTHDLGYWDPEGNLHVLGRKFAVHRLGHTLYPEAIERRAEECGRPVRIVALDDERRGSSLVFVVEDAEGSPAQRWRREFSAILPSFEQPNHVVVVPRFPLNGNGKPDAHRLRELVLRELATSARRAPSVPSPRFGSPEQPVRRPEPAGRAEPDSQET</sequence>
<keyword evidence="3" id="KW-0436">Ligase</keyword>
<feature type="domain" description="AMP-dependent synthetase/ligase" evidence="2">
    <location>
        <begin position="13"/>
        <end position="337"/>
    </location>
</feature>
<dbReference type="InterPro" id="IPR045851">
    <property type="entry name" value="AMP-bd_C_sf"/>
</dbReference>
<feature type="region of interest" description="Disordered" evidence="1">
    <location>
        <begin position="473"/>
        <end position="508"/>
    </location>
</feature>
<dbReference type="PANTHER" id="PTHR43767:SF1">
    <property type="entry name" value="NONRIBOSOMAL PEPTIDE SYNTHASE PES1 (EUROFUNG)-RELATED"/>
    <property type="match status" value="1"/>
</dbReference>
<dbReference type="PANTHER" id="PTHR43767">
    <property type="entry name" value="LONG-CHAIN-FATTY-ACID--COA LIGASE"/>
    <property type="match status" value="1"/>
</dbReference>
<dbReference type="CDD" id="cd04433">
    <property type="entry name" value="AFD_class_I"/>
    <property type="match status" value="1"/>
</dbReference>
<dbReference type="SUPFAM" id="SSF56801">
    <property type="entry name" value="Acetyl-CoA synthetase-like"/>
    <property type="match status" value="1"/>
</dbReference>
<name>A0ABT1HU68_STRSD</name>
<dbReference type="EMBL" id="JAMTCP010000013">
    <property type="protein sequence ID" value="MCP2259041.1"/>
    <property type="molecule type" value="Genomic_DNA"/>
</dbReference>
<feature type="compositionally biased region" description="Basic and acidic residues" evidence="1">
    <location>
        <begin position="491"/>
        <end position="508"/>
    </location>
</feature>
<dbReference type="InterPro" id="IPR042099">
    <property type="entry name" value="ANL_N_sf"/>
</dbReference>
<gene>
    <name evidence="3" type="ORF">LX15_002742</name>
</gene>
<keyword evidence="4" id="KW-1185">Reference proteome</keyword>